<accession>A0ABS6IDH3</accession>
<organism evidence="3 4">
    <name type="scientific">Reyranella humidisoli</name>
    <dbReference type="NCBI Taxonomy" id="2849149"/>
    <lineage>
        <taxon>Bacteria</taxon>
        <taxon>Pseudomonadati</taxon>
        <taxon>Pseudomonadota</taxon>
        <taxon>Alphaproteobacteria</taxon>
        <taxon>Hyphomicrobiales</taxon>
        <taxon>Reyranellaceae</taxon>
        <taxon>Reyranella</taxon>
    </lineage>
</organism>
<dbReference type="InterPro" id="IPR005064">
    <property type="entry name" value="BUG"/>
</dbReference>
<feature type="signal peptide" evidence="2">
    <location>
        <begin position="1"/>
        <end position="28"/>
    </location>
</feature>
<evidence type="ECO:0000313" key="4">
    <source>
        <dbReference type="Proteomes" id="UP000727907"/>
    </source>
</evidence>
<keyword evidence="2" id="KW-0732">Signal</keyword>
<feature type="chain" id="PRO_5046151440" evidence="2">
    <location>
        <begin position="29"/>
        <end position="326"/>
    </location>
</feature>
<dbReference type="PIRSF" id="PIRSF017082">
    <property type="entry name" value="YflP"/>
    <property type="match status" value="1"/>
</dbReference>
<sequence length="326" mass="33712">MSITRRAALGALSAASLAALAVPARAQAEWPKGQPIKVLIPFAPGGVPDIIARIVTPKMAEGLGQSFVIDNKPGAGGGLAGQLLAQAPPDGYTLLTGTVSTMAIVPAVNPSLKYDPTSFAAIGLAAIVPMVVLVRPDSPARDIPGLIALIQRSPKFDYGSSGNGSILHLTAELFRLRTGVKMQHIPYKGSAPAQQALLAGEIDVVFDALAPAMGQIQAGKLRALGLAMAKRSPALPDLKTIGEQGVAGVEAYTWAGLYAPHGTPAPIVQRLNTELLKALKDPEVAKKISDLGYEIASSTPAELAAHTAAELKKWTEVARAAAVKPD</sequence>
<dbReference type="PANTHER" id="PTHR42928">
    <property type="entry name" value="TRICARBOXYLATE-BINDING PROTEIN"/>
    <property type="match status" value="1"/>
</dbReference>
<evidence type="ECO:0000313" key="3">
    <source>
        <dbReference type="EMBL" id="MBU8872652.1"/>
    </source>
</evidence>
<dbReference type="Pfam" id="PF03401">
    <property type="entry name" value="TctC"/>
    <property type="match status" value="1"/>
</dbReference>
<evidence type="ECO:0000256" key="1">
    <source>
        <dbReference type="ARBA" id="ARBA00006987"/>
    </source>
</evidence>
<evidence type="ECO:0000256" key="2">
    <source>
        <dbReference type="SAM" id="SignalP"/>
    </source>
</evidence>
<dbReference type="RefSeq" id="WP_216956929.1">
    <property type="nucleotide sequence ID" value="NZ_JAHOPB010000001.1"/>
</dbReference>
<dbReference type="InterPro" id="IPR006311">
    <property type="entry name" value="TAT_signal"/>
</dbReference>
<proteinExistence type="inferred from homology"/>
<dbReference type="Proteomes" id="UP000727907">
    <property type="component" value="Unassembled WGS sequence"/>
</dbReference>
<protein>
    <submittedName>
        <fullName evidence="3">Tripartite tricarboxylate transporter substrate binding protein</fullName>
    </submittedName>
</protein>
<dbReference type="EMBL" id="JAHOPB010000001">
    <property type="protein sequence ID" value="MBU8872652.1"/>
    <property type="molecule type" value="Genomic_DNA"/>
</dbReference>
<dbReference type="PANTHER" id="PTHR42928:SF5">
    <property type="entry name" value="BLR1237 PROTEIN"/>
    <property type="match status" value="1"/>
</dbReference>
<dbReference type="PROSITE" id="PS51318">
    <property type="entry name" value="TAT"/>
    <property type="match status" value="1"/>
</dbReference>
<comment type="similarity">
    <text evidence="1">Belongs to the UPF0065 (bug) family.</text>
</comment>
<gene>
    <name evidence="3" type="ORF">KQ910_02710</name>
</gene>
<comment type="caution">
    <text evidence="3">The sequence shown here is derived from an EMBL/GenBank/DDBJ whole genome shotgun (WGS) entry which is preliminary data.</text>
</comment>
<keyword evidence="4" id="KW-1185">Reference proteome</keyword>
<name>A0ABS6IDH3_9HYPH</name>
<reference evidence="3 4" key="1">
    <citation type="submission" date="2021-06" db="EMBL/GenBank/DDBJ databases">
        <authorList>
            <person name="Lee D.H."/>
        </authorList>
    </citation>
    <scope>NUCLEOTIDE SEQUENCE [LARGE SCALE GENOMIC DNA]</scope>
    <source>
        <strain evidence="3 4">MMS21-HV4-11</strain>
    </source>
</reference>